<protein>
    <recommendedName>
        <fullName evidence="3">histidine kinase</fullName>
        <ecNumber evidence="3">2.7.13.3</ecNumber>
    </recommendedName>
</protein>
<dbReference type="GO" id="GO:0005886">
    <property type="term" value="C:plasma membrane"/>
    <property type="evidence" value="ECO:0007669"/>
    <property type="project" value="TreeGrafter"/>
</dbReference>
<dbReference type="InterPro" id="IPR050428">
    <property type="entry name" value="TCS_sensor_his_kinase"/>
</dbReference>
<evidence type="ECO:0000256" key="3">
    <source>
        <dbReference type="ARBA" id="ARBA00012438"/>
    </source>
</evidence>
<dbReference type="Pfam" id="PF00512">
    <property type="entry name" value="HisKA"/>
    <property type="match status" value="1"/>
</dbReference>
<evidence type="ECO:0000256" key="10">
    <source>
        <dbReference type="ARBA" id="ARBA00023136"/>
    </source>
</evidence>
<evidence type="ECO:0000256" key="1">
    <source>
        <dbReference type="ARBA" id="ARBA00000085"/>
    </source>
</evidence>
<dbReference type="CDD" id="cd00082">
    <property type="entry name" value="HisKA"/>
    <property type="match status" value="1"/>
</dbReference>
<dbReference type="PROSITE" id="PS50109">
    <property type="entry name" value="HIS_KIN"/>
    <property type="match status" value="1"/>
</dbReference>
<dbReference type="SUPFAM" id="SSF47384">
    <property type="entry name" value="Homodimeric domain of signal transducing histidine kinase"/>
    <property type="match status" value="1"/>
</dbReference>
<keyword evidence="9" id="KW-0902">Two-component regulatory system</keyword>
<evidence type="ECO:0000256" key="5">
    <source>
        <dbReference type="ARBA" id="ARBA00022679"/>
    </source>
</evidence>
<dbReference type="STRING" id="474950.SAMN05421771_2356"/>
<dbReference type="InterPro" id="IPR005467">
    <property type="entry name" value="His_kinase_dom"/>
</dbReference>
<evidence type="ECO:0000256" key="8">
    <source>
        <dbReference type="ARBA" id="ARBA00022989"/>
    </source>
</evidence>
<dbReference type="InterPro" id="IPR036097">
    <property type="entry name" value="HisK_dim/P_sf"/>
</dbReference>
<evidence type="ECO:0000256" key="2">
    <source>
        <dbReference type="ARBA" id="ARBA00004141"/>
    </source>
</evidence>
<dbReference type="SMART" id="SM00387">
    <property type="entry name" value="HATPase_c"/>
    <property type="match status" value="1"/>
</dbReference>
<evidence type="ECO:0000259" key="13">
    <source>
        <dbReference type="PROSITE" id="PS50885"/>
    </source>
</evidence>
<organism evidence="14 15">
    <name type="scientific">Granulicella pectinivorans</name>
    <dbReference type="NCBI Taxonomy" id="474950"/>
    <lineage>
        <taxon>Bacteria</taxon>
        <taxon>Pseudomonadati</taxon>
        <taxon>Acidobacteriota</taxon>
        <taxon>Terriglobia</taxon>
        <taxon>Terriglobales</taxon>
        <taxon>Acidobacteriaceae</taxon>
        <taxon>Granulicella</taxon>
    </lineage>
</organism>
<dbReference type="SUPFAM" id="SSF55874">
    <property type="entry name" value="ATPase domain of HSP90 chaperone/DNA topoisomerase II/histidine kinase"/>
    <property type="match status" value="1"/>
</dbReference>
<name>A0A1I6MD56_9BACT</name>
<keyword evidence="7 14" id="KW-0418">Kinase</keyword>
<dbReference type="PRINTS" id="PR00344">
    <property type="entry name" value="BCTRLSENSOR"/>
</dbReference>
<keyword evidence="6 11" id="KW-0812">Transmembrane</keyword>
<dbReference type="GO" id="GO:0000155">
    <property type="term" value="F:phosphorelay sensor kinase activity"/>
    <property type="evidence" value="ECO:0007669"/>
    <property type="project" value="InterPro"/>
</dbReference>
<keyword evidence="5" id="KW-0808">Transferase</keyword>
<dbReference type="Pfam" id="PF00672">
    <property type="entry name" value="HAMP"/>
    <property type="match status" value="1"/>
</dbReference>
<dbReference type="InterPro" id="IPR004358">
    <property type="entry name" value="Sig_transdc_His_kin-like_C"/>
</dbReference>
<dbReference type="AlphaFoldDB" id="A0A1I6MD56"/>
<dbReference type="SMART" id="SM00304">
    <property type="entry name" value="HAMP"/>
    <property type="match status" value="1"/>
</dbReference>
<dbReference type="EC" id="2.7.13.3" evidence="3"/>
<gene>
    <name evidence="14" type="ORF">SAMN05421771_2356</name>
</gene>
<dbReference type="CDD" id="cd00075">
    <property type="entry name" value="HATPase"/>
    <property type="match status" value="1"/>
</dbReference>
<dbReference type="InterPro" id="IPR003660">
    <property type="entry name" value="HAMP_dom"/>
</dbReference>
<evidence type="ECO:0000256" key="7">
    <source>
        <dbReference type="ARBA" id="ARBA00022777"/>
    </source>
</evidence>
<proteinExistence type="predicted"/>
<evidence type="ECO:0000256" key="6">
    <source>
        <dbReference type="ARBA" id="ARBA00022692"/>
    </source>
</evidence>
<evidence type="ECO:0000256" key="11">
    <source>
        <dbReference type="SAM" id="Phobius"/>
    </source>
</evidence>
<dbReference type="PANTHER" id="PTHR45436">
    <property type="entry name" value="SENSOR HISTIDINE KINASE YKOH"/>
    <property type="match status" value="1"/>
</dbReference>
<feature type="transmembrane region" description="Helical" evidence="11">
    <location>
        <begin position="12"/>
        <end position="34"/>
    </location>
</feature>
<dbReference type="PANTHER" id="PTHR45436:SF15">
    <property type="entry name" value="SENSOR HISTIDINE KINASE CUSS"/>
    <property type="match status" value="1"/>
</dbReference>
<dbReference type="InterPro" id="IPR036890">
    <property type="entry name" value="HATPase_C_sf"/>
</dbReference>
<feature type="transmembrane region" description="Helical" evidence="11">
    <location>
        <begin position="165"/>
        <end position="184"/>
    </location>
</feature>
<dbReference type="PROSITE" id="PS50885">
    <property type="entry name" value="HAMP"/>
    <property type="match status" value="1"/>
</dbReference>
<reference evidence="14 15" key="1">
    <citation type="submission" date="2016-10" db="EMBL/GenBank/DDBJ databases">
        <authorList>
            <person name="de Groot N.N."/>
        </authorList>
    </citation>
    <scope>NUCLEOTIDE SEQUENCE [LARGE SCALE GENOMIC DNA]</scope>
    <source>
        <strain evidence="14 15">DSM 21001</strain>
    </source>
</reference>
<evidence type="ECO:0000259" key="12">
    <source>
        <dbReference type="PROSITE" id="PS50109"/>
    </source>
</evidence>
<dbReference type="Gene3D" id="3.30.565.10">
    <property type="entry name" value="Histidine kinase-like ATPase, C-terminal domain"/>
    <property type="match status" value="1"/>
</dbReference>
<feature type="domain" description="HAMP" evidence="13">
    <location>
        <begin position="189"/>
        <end position="242"/>
    </location>
</feature>
<keyword evidence="10 11" id="KW-0472">Membrane</keyword>
<evidence type="ECO:0000256" key="4">
    <source>
        <dbReference type="ARBA" id="ARBA00022553"/>
    </source>
</evidence>
<keyword evidence="4" id="KW-0597">Phosphoprotein</keyword>
<comment type="subcellular location">
    <subcellularLocation>
        <location evidence="2">Membrane</location>
        <topology evidence="2">Multi-pass membrane protein</topology>
    </subcellularLocation>
</comment>
<accession>A0A1I6MD56</accession>
<feature type="domain" description="Histidine kinase" evidence="12">
    <location>
        <begin position="250"/>
        <end position="469"/>
    </location>
</feature>
<dbReference type="InterPro" id="IPR003661">
    <property type="entry name" value="HisK_dim/P_dom"/>
</dbReference>
<sequence length="473" mass="52448">MTFRPTNLRTRLTLWYVGVLALLLVVYATVVLAFQYGVLTRQIYHDEVQDVVTVEGLLFFDQAGDLQLTQNYYSRPQSHLLVDRLMEIRDLSGKVLYRTSTLRGMALGGPLRKGEGDTGFDQRLVRLEDGSHAFIVSHIHTMQGRTVVIRLGYDLGPLRARMYQFFLLLFISIPLALVLAALAGQTIARRALQPLEQMTSRAQRITASNLGERLDIANERDELGNMARVFNHLLERLEQAFRQLQSFTADASHELRTPLAAIRTISEVALEKPTDAEAYREALGSVLEESARLNQTVDSLLLLARAESTPPGQSQPVFFVGDLVREVIALLEVLGEERGVRIIQKQVELANVEVHADRGLMRIALMNIVHNALKFSPKDSAIIVDFAQPSASWLQIGIQDEGPGIPPGEYAKVFERFFTSSDHATADISGVGLGLAISKLVVERAGGRIGFDEDFQQGARCLIDLPCTSADQG</sequence>
<comment type="catalytic activity">
    <reaction evidence="1">
        <text>ATP + protein L-histidine = ADP + protein N-phospho-L-histidine.</text>
        <dbReference type="EC" id="2.7.13.3"/>
    </reaction>
</comment>
<keyword evidence="15" id="KW-1185">Reference proteome</keyword>
<dbReference type="CDD" id="cd06225">
    <property type="entry name" value="HAMP"/>
    <property type="match status" value="1"/>
</dbReference>
<dbReference type="SMART" id="SM00388">
    <property type="entry name" value="HisKA"/>
    <property type="match status" value="1"/>
</dbReference>
<evidence type="ECO:0000313" key="14">
    <source>
        <dbReference type="EMBL" id="SFS13625.1"/>
    </source>
</evidence>
<dbReference type="EMBL" id="FOZL01000001">
    <property type="protein sequence ID" value="SFS13625.1"/>
    <property type="molecule type" value="Genomic_DNA"/>
</dbReference>
<dbReference type="SUPFAM" id="SSF158472">
    <property type="entry name" value="HAMP domain-like"/>
    <property type="match status" value="1"/>
</dbReference>
<keyword evidence="8 11" id="KW-1133">Transmembrane helix</keyword>
<dbReference type="Pfam" id="PF02518">
    <property type="entry name" value="HATPase_c"/>
    <property type="match status" value="1"/>
</dbReference>
<dbReference type="InterPro" id="IPR003594">
    <property type="entry name" value="HATPase_dom"/>
</dbReference>
<dbReference type="FunFam" id="1.10.287.130:FF:000001">
    <property type="entry name" value="Two-component sensor histidine kinase"/>
    <property type="match status" value="1"/>
</dbReference>
<evidence type="ECO:0000313" key="15">
    <source>
        <dbReference type="Proteomes" id="UP000199024"/>
    </source>
</evidence>
<dbReference type="Proteomes" id="UP000199024">
    <property type="component" value="Unassembled WGS sequence"/>
</dbReference>
<evidence type="ECO:0000256" key="9">
    <source>
        <dbReference type="ARBA" id="ARBA00023012"/>
    </source>
</evidence>
<dbReference type="Gene3D" id="1.10.287.130">
    <property type="match status" value="1"/>
</dbReference>
<dbReference type="Gene3D" id="6.10.340.10">
    <property type="match status" value="1"/>
</dbReference>